<keyword evidence="1" id="KW-0472">Membrane</keyword>
<dbReference type="AlphaFoldDB" id="A0A4Q0XSB4"/>
<keyword evidence="1" id="KW-0812">Transmembrane</keyword>
<keyword evidence="1" id="KW-1133">Transmembrane helix</keyword>
<evidence type="ECO:0000313" key="2">
    <source>
        <dbReference type="EMBL" id="RXJ60296.1"/>
    </source>
</evidence>
<dbReference type="Proteomes" id="UP000290657">
    <property type="component" value="Unassembled WGS sequence"/>
</dbReference>
<protein>
    <submittedName>
        <fullName evidence="2">Uncharacterized protein</fullName>
    </submittedName>
</protein>
<feature type="transmembrane region" description="Helical" evidence="1">
    <location>
        <begin position="6"/>
        <end position="26"/>
    </location>
</feature>
<reference evidence="2 3" key="1">
    <citation type="submission" date="2017-10" db="EMBL/GenBank/DDBJ databases">
        <title>Genomics of the genus Arcobacter.</title>
        <authorList>
            <person name="Perez-Cataluna A."/>
            <person name="Figueras M.J."/>
        </authorList>
    </citation>
    <scope>NUCLEOTIDE SEQUENCE [LARGE SCALE GENOMIC DNA]</scope>
    <source>
        <strain evidence="2 3">CECT 8987</strain>
    </source>
</reference>
<evidence type="ECO:0000313" key="3">
    <source>
        <dbReference type="Proteomes" id="UP000290657"/>
    </source>
</evidence>
<accession>A0A4Q0XSB4</accession>
<dbReference type="RefSeq" id="WP_128995645.1">
    <property type="nucleotide sequence ID" value="NZ_PDKN01000002.1"/>
</dbReference>
<keyword evidence="3" id="KW-1185">Reference proteome</keyword>
<name>A0A4Q0XSB4_9BACT</name>
<organism evidence="2 3">
    <name type="scientific">Candidatus Marinarcus aquaticus</name>
    <dbReference type="NCBI Taxonomy" id="2044504"/>
    <lineage>
        <taxon>Bacteria</taxon>
        <taxon>Pseudomonadati</taxon>
        <taxon>Campylobacterota</taxon>
        <taxon>Epsilonproteobacteria</taxon>
        <taxon>Campylobacterales</taxon>
        <taxon>Arcobacteraceae</taxon>
        <taxon>Candidatus Marinarcus</taxon>
    </lineage>
</organism>
<dbReference type="EMBL" id="PDKN01000002">
    <property type="protein sequence ID" value="RXJ60296.1"/>
    <property type="molecule type" value="Genomic_DNA"/>
</dbReference>
<evidence type="ECO:0000256" key="1">
    <source>
        <dbReference type="SAM" id="Phobius"/>
    </source>
</evidence>
<dbReference type="OrthoDB" id="5344168at2"/>
<proteinExistence type="predicted"/>
<gene>
    <name evidence="2" type="ORF">CRV04_04660</name>
</gene>
<comment type="caution">
    <text evidence="2">The sequence shown here is derived from an EMBL/GenBank/DDBJ whole genome shotgun (WGS) entry which is preliminary data.</text>
</comment>
<sequence>MSYFDIFIFGWNLNAFMFVVNMLLAIRVIRSKDPEELEEENEQLQRLKEEFDSYYPNRRYETLATYLIPFTAFFRMSFRILEMLSFFSRNSGTTMYDFMVYKYVSEINRAKEQD</sequence>